<dbReference type="OrthoDB" id="408954at2759"/>
<keyword evidence="2" id="KW-0503">Monooxygenase</keyword>
<evidence type="ECO:0000313" key="2">
    <source>
        <dbReference type="EMBL" id="KAF3339041.1"/>
    </source>
</evidence>
<sequence>MNKLLYKHIHSKHHILVVPYAFGAIYKINGYCRWALAFLASGMMPHVAYFFSYGLACPIHWKREKKENLKKVQ</sequence>
<feature type="transmembrane region" description="Helical" evidence="1">
    <location>
        <begin position="34"/>
        <end position="56"/>
    </location>
</feature>
<name>A0A833VHT4_9POAL</name>
<evidence type="ECO:0000313" key="3">
    <source>
        <dbReference type="Proteomes" id="UP000623129"/>
    </source>
</evidence>
<comment type="caution">
    <text evidence="2">The sequence shown here is derived from an EMBL/GenBank/DDBJ whole genome shotgun (WGS) entry which is preliminary data.</text>
</comment>
<protein>
    <submittedName>
        <fullName evidence="2">Sphinganine C(4)-monooxygenase 2</fullName>
    </submittedName>
</protein>
<proteinExistence type="predicted"/>
<dbReference type="AlphaFoldDB" id="A0A833VHT4"/>
<keyword evidence="1" id="KW-0812">Transmembrane</keyword>
<dbReference type="Proteomes" id="UP000623129">
    <property type="component" value="Unassembled WGS sequence"/>
</dbReference>
<organism evidence="2 3">
    <name type="scientific">Carex littledalei</name>
    <dbReference type="NCBI Taxonomy" id="544730"/>
    <lineage>
        <taxon>Eukaryota</taxon>
        <taxon>Viridiplantae</taxon>
        <taxon>Streptophyta</taxon>
        <taxon>Embryophyta</taxon>
        <taxon>Tracheophyta</taxon>
        <taxon>Spermatophyta</taxon>
        <taxon>Magnoliopsida</taxon>
        <taxon>Liliopsida</taxon>
        <taxon>Poales</taxon>
        <taxon>Cyperaceae</taxon>
        <taxon>Cyperoideae</taxon>
        <taxon>Cariceae</taxon>
        <taxon>Carex</taxon>
        <taxon>Carex subgen. Euthyceras</taxon>
    </lineage>
</organism>
<reference evidence="2" key="1">
    <citation type="submission" date="2020-01" db="EMBL/GenBank/DDBJ databases">
        <title>Genome sequence of Kobresia littledalei, the first chromosome-level genome in the family Cyperaceae.</title>
        <authorList>
            <person name="Qu G."/>
        </authorList>
    </citation>
    <scope>NUCLEOTIDE SEQUENCE</scope>
    <source>
        <strain evidence="2">C.B.Clarke</strain>
        <tissue evidence="2">Leaf</tissue>
    </source>
</reference>
<evidence type="ECO:0000256" key="1">
    <source>
        <dbReference type="SAM" id="Phobius"/>
    </source>
</evidence>
<keyword evidence="1" id="KW-0472">Membrane</keyword>
<keyword evidence="2" id="KW-0560">Oxidoreductase</keyword>
<dbReference type="GO" id="GO:0004497">
    <property type="term" value="F:monooxygenase activity"/>
    <property type="evidence" value="ECO:0007669"/>
    <property type="project" value="UniProtKB-KW"/>
</dbReference>
<gene>
    <name evidence="2" type="ORF">FCM35_KLT16512</name>
</gene>
<keyword evidence="3" id="KW-1185">Reference proteome</keyword>
<accession>A0A833VHT4</accession>
<dbReference type="EMBL" id="SWLB01000004">
    <property type="protein sequence ID" value="KAF3339041.1"/>
    <property type="molecule type" value="Genomic_DNA"/>
</dbReference>
<keyword evidence="1" id="KW-1133">Transmembrane helix</keyword>